<accession>A0A0R1V7I8</accession>
<keyword evidence="2" id="KW-1185">Reference proteome</keyword>
<protein>
    <submittedName>
        <fullName evidence="1">Nucleoside deoxyribosyltransferase (N-deoxyribosyltransferase)</fullName>
    </submittedName>
</protein>
<dbReference type="EMBL" id="AZFN01000017">
    <property type="protein sequence ID" value="KRM01487.1"/>
    <property type="molecule type" value="Genomic_DNA"/>
</dbReference>
<dbReference type="SUPFAM" id="SSF52309">
    <property type="entry name" value="N-(deoxy)ribosyltransferase-like"/>
    <property type="match status" value="1"/>
</dbReference>
<dbReference type="GO" id="GO:0016740">
    <property type="term" value="F:transferase activity"/>
    <property type="evidence" value="ECO:0007669"/>
    <property type="project" value="UniProtKB-KW"/>
</dbReference>
<dbReference type="InterPro" id="IPR007710">
    <property type="entry name" value="Nucleoside_deoxyribTrfase"/>
</dbReference>
<comment type="caution">
    <text evidence="1">The sequence shown here is derived from an EMBL/GenBank/DDBJ whole genome shotgun (WGS) entry which is preliminary data.</text>
</comment>
<keyword evidence="1" id="KW-0808">Transferase</keyword>
<evidence type="ECO:0000313" key="2">
    <source>
        <dbReference type="Proteomes" id="UP000051739"/>
    </source>
</evidence>
<dbReference type="Gene3D" id="3.40.50.450">
    <property type="match status" value="1"/>
</dbReference>
<dbReference type="Pfam" id="PF05014">
    <property type="entry name" value="Nuc_deoxyrib_tr"/>
    <property type="match status" value="1"/>
</dbReference>
<dbReference type="AlphaFoldDB" id="A0A0R1V7I8"/>
<evidence type="ECO:0000313" key="1">
    <source>
        <dbReference type="EMBL" id="KRM01487.1"/>
    </source>
</evidence>
<gene>
    <name evidence="1" type="ORF">FC60_GL000620</name>
</gene>
<organism evidence="1 2">
    <name type="scientific">Limosilactobacillus gastricus DSM 16045</name>
    <dbReference type="NCBI Taxonomy" id="1423749"/>
    <lineage>
        <taxon>Bacteria</taxon>
        <taxon>Bacillati</taxon>
        <taxon>Bacillota</taxon>
        <taxon>Bacilli</taxon>
        <taxon>Lactobacillales</taxon>
        <taxon>Lactobacillaceae</taxon>
        <taxon>Limosilactobacillus</taxon>
    </lineage>
</organism>
<dbReference type="RefSeq" id="WP_056937650.1">
    <property type="nucleotide sequence ID" value="NZ_AZFN01000017.1"/>
</dbReference>
<proteinExistence type="predicted"/>
<sequence>MKNTQAQPITKVYLATSFFNDQQKARVTKALEVLETNATVGVVHQPFDFQYKDALIDHDPEGVFGSLEWQVATYNNDVNAVGNSDVCVALYDMDQEDVGIAFEFGMFVALHKPIILLPFSQKPAEDYEVNLMLARGVSTWLQPNYFDQLADFNFNHPMAQPNVPYPVI</sequence>
<dbReference type="PATRIC" id="fig|1423749.3.peg.624"/>
<dbReference type="Proteomes" id="UP000051739">
    <property type="component" value="Unassembled WGS sequence"/>
</dbReference>
<name>A0A0R1V7I8_9LACO</name>
<reference evidence="1 2" key="1">
    <citation type="journal article" date="2015" name="Genome Announc.">
        <title>Expanding the biotechnology potential of lactobacilli through comparative genomics of 213 strains and associated genera.</title>
        <authorList>
            <person name="Sun Z."/>
            <person name="Harris H.M."/>
            <person name="McCann A."/>
            <person name="Guo C."/>
            <person name="Argimon S."/>
            <person name="Zhang W."/>
            <person name="Yang X."/>
            <person name="Jeffery I.B."/>
            <person name="Cooney J.C."/>
            <person name="Kagawa T.F."/>
            <person name="Liu W."/>
            <person name="Song Y."/>
            <person name="Salvetti E."/>
            <person name="Wrobel A."/>
            <person name="Rasinkangas P."/>
            <person name="Parkhill J."/>
            <person name="Rea M.C."/>
            <person name="O'Sullivan O."/>
            <person name="Ritari J."/>
            <person name="Douillard F.P."/>
            <person name="Paul Ross R."/>
            <person name="Yang R."/>
            <person name="Briner A.E."/>
            <person name="Felis G.E."/>
            <person name="de Vos W.M."/>
            <person name="Barrangou R."/>
            <person name="Klaenhammer T.R."/>
            <person name="Caufield P.W."/>
            <person name="Cui Y."/>
            <person name="Zhang H."/>
            <person name="O'Toole P.W."/>
        </authorList>
    </citation>
    <scope>NUCLEOTIDE SEQUENCE [LARGE SCALE GENOMIC DNA]</scope>
    <source>
        <strain evidence="1 2">DSM 16045</strain>
    </source>
</reference>